<dbReference type="Pfam" id="PF13503">
    <property type="entry name" value="DUF4123"/>
    <property type="match status" value="1"/>
</dbReference>
<accession>A0A3S4VBM5</accession>
<dbReference type="KEGG" id="rpne:NCTC8284_00157"/>
<gene>
    <name evidence="2" type="ORF">NCTC8284_00157</name>
</gene>
<feature type="domain" description="DUF4123" evidence="1">
    <location>
        <begin position="8"/>
        <end position="112"/>
    </location>
</feature>
<dbReference type="STRING" id="758.GCA_000730685_01853"/>
<evidence type="ECO:0000313" key="2">
    <source>
        <dbReference type="EMBL" id="VEH65023.1"/>
    </source>
</evidence>
<proteinExistence type="predicted"/>
<dbReference type="EMBL" id="LR134405">
    <property type="protein sequence ID" value="VEH65023.1"/>
    <property type="molecule type" value="Genomic_DNA"/>
</dbReference>
<dbReference type="AlphaFoldDB" id="A0A3S4VBM5"/>
<protein>
    <recommendedName>
        <fullName evidence="1">DUF4123 domain-containing protein</fullName>
    </recommendedName>
</protein>
<evidence type="ECO:0000313" key="3">
    <source>
        <dbReference type="Proteomes" id="UP000278733"/>
    </source>
</evidence>
<sequence length="118" mass="13992">MNNKCIKYGLFDAAIMPQVWFNLDSWELKYEPLYRGDHQQIAEAIPYLIELDSTCDMQAVLDLLTLDNYQSGLLIESSDSLSDIISRLAYFYHVRNEQGEPFLRRFFDLKFFNNFYII</sequence>
<reference evidence="2 3" key="1">
    <citation type="submission" date="2018-12" db="EMBL/GenBank/DDBJ databases">
        <authorList>
            <consortium name="Pathogen Informatics"/>
        </authorList>
    </citation>
    <scope>NUCLEOTIDE SEQUENCE [LARGE SCALE GENOMIC DNA]</scope>
    <source>
        <strain evidence="2 3">NCTC8284</strain>
    </source>
</reference>
<dbReference type="InterPro" id="IPR025391">
    <property type="entry name" value="DUF4123"/>
</dbReference>
<dbReference type="Proteomes" id="UP000278733">
    <property type="component" value="Chromosome"/>
</dbReference>
<organism evidence="2 3">
    <name type="scientific">Rodentibacter pneumotropicus</name>
    <dbReference type="NCBI Taxonomy" id="758"/>
    <lineage>
        <taxon>Bacteria</taxon>
        <taxon>Pseudomonadati</taxon>
        <taxon>Pseudomonadota</taxon>
        <taxon>Gammaproteobacteria</taxon>
        <taxon>Pasteurellales</taxon>
        <taxon>Pasteurellaceae</taxon>
        <taxon>Rodentibacter</taxon>
    </lineage>
</organism>
<evidence type="ECO:0000259" key="1">
    <source>
        <dbReference type="Pfam" id="PF13503"/>
    </source>
</evidence>
<name>A0A3S4VBM5_9PAST</name>